<feature type="domain" description="Glycosyl transferase family 51" evidence="19">
    <location>
        <begin position="70"/>
        <end position="244"/>
    </location>
</feature>
<evidence type="ECO:0000256" key="1">
    <source>
        <dbReference type="ARBA" id="ARBA00004236"/>
    </source>
</evidence>
<evidence type="ECO:0000256" key="7">
    <source>
        <dbReference type="ARBA" id="ARBA00022670"/>
    </source>
</evidence>
<evidence type="ECO:0000256" key="2">
    <source>
        <dbReference type="ARBA" id="ARBA00004752"/>
    </source>
</evidence>
<evidence type="ECO:0000256" key="5">
    <source>
        <dbReference type="ARBA" id="ARBA00022475"/>
    </source>
</evidence>
<keyword evidence="6" id="KW-0121">Carboxypeptidase</keyword>
<protein>
    <submittedName>
        <fullName evidence="20">Transglycosylase domain-containing protein</fullName>
    </submittedName>
</protein>
<dbReference type="SUPFAM" id="SSF56601">
    <property type="entry name" value="beta-lactamase/transpeptidase-like"/>
    <property type="match status" value="1"/>
</dbReference>
<reference evidence="20" key="1">
    <citation type="submission" date="2021-01" db="EMBL/GenBank/DDBJ databases">
        <title>Modified the classification status of verrucomicrobia.</title>
        <authorList>
            <person name="Feng X."/>
        </authorList>
    </citation>
    <scope>NUCLEOTIDE SEQUENCE</scope>
    <source>
        <strain evidence="20">KCTC 12986</strain>
    </source>
</reference>
<comment type="similarity">
    <text evidence="3">In the C-terminal section; belongs to the transpeptidase family.</text>
</comment>
<keyword evidence="21" id="KW-1185">Reference proteome</keyword>
<organism evidence="20 21">
    <name type="scientific">Roseibacillus ishigakijimensis</name>
    <dbReference type="NCBI Taxonomy" id="454146"/>
    <lineage>
        <taxon>Bacteria</taxon>
        <taxon>Pseudomonadati</taxon>
        <taxon>Verrucomicrobiota</taxon>
        <taxon>Verrucomicrobiia</taxon>
        <taxon>Verrucomicrobiales</taxon>
        <taxon>Verrucomicrobiaceae</taxon>
        <taxon>Roseibacillus</taxon>
    </lineage>
</organism>
<dbReference type="InterPro" id="IPR012338">
    <property type="entry name" value="Beta-lactam/transpept-like"/>
</dbReference>
<dbReference type="GO" id="GO:0008955">
    <property type="term" value="F:peptidoglycan glycosyltransferase activity"/>
    <property type="evidence" value="ECO:0007669"/>
    <property type="project" value="UniProtKB-EC"/>
</dbReference>
<evidence type="ECO:0000256" key="18">
    <source>
        <dbReference type="SAM" id="Phobius"/>
    </source>
</evidence>
<keyword evidence="11" id="KW-0133">Cell shape</keyword>
<keyword evidence="5" id="KW-1003">Cell membrane</keyword>
<dbReference type="InterPro" id="IPR001264">
    <property type="entry name" value="Glyco_trans_51"/>
</dbReference>
<dbReference type="EMBL" id="JAENIO010000002">
    <property type="protein sequence ID" value="MBK1832714.1"/>
    <property type="molecule type" value="Genomic_DNA"/>
</dbReference>
<evidence type="ECO:0000256" key="12">
    <source>
        <dbReference type="ARBA" id="ARBA00022984"/>
    </source>
</evidence>
<dbReference type="InterPro" id="IPR050396">
    <property type="entry name" value="Glycosyltr_51/Transpeptidase"/>
</dbReference>
<dbReference type="RefSeq" id="WP_200390145.1">
    <property type="nucleotide sequence ID" value="NZ_JAENIO010000002.1"/>
</dbReference>
<dbReference type="GO" id="GO:0008360">
    <property type="term" value="P:regulation of cell shape"/>
    <property type="evidence" value="ECO:0007669"/>
    <property type="project" value="UniProtKB-KW"/>
</dbReference>
<evidence type="ECO:0000256" key="9">
    <source>
        <dbReference type="ARBA" id="ARBA00022679"/>
    </source>
</evidence>
<evidence type="ECO:0000256" key="4">
    <source>
        <dbReference type="ARBA" id="ARBA00007739"/>
    </source>
</evidence>
<accession>A0A934VJL0</accession>
<evidence type="ECO:0000256" key="13">
    <source>
        <dbReference type="ARBA" id="ARBA00023136"/>
    </source>
</evidence>
<keyword evidence="18" id="KW-1133">Transmembrane helix</keyword>
<keyword evidence="18" id="KW-0812">Transmembrane</keyword>
<evidence type="ECO:0000313" key="21">
    <source>
        <dbReference type="Proteomes" id="UP000604083"/>
    </source>
</evidence>
<dbReference type="GO" id="GO:0006508">
    <property type="term" value="P:proteolysis"/>
    <property type="evidence" value="ECO:0007669"/>
    <property type="project" value="UniProtKB-KW"/>
</dbReference>
<comment type="pathway">
    <text evidence="2">Cell wall biogenesis; peptidoglycan biosynthesis.</text>
</comment>
<dbReference type="GO" id="GO:0030288">
    <property type="term" value="C:outer membrane-bounded periplasmic space"/>
    <property type="evidence" value="ECO:0007669"/>
    <property type="project" value="TreeGrafter"/>
</dbReference>
<evidence type="ECO:0000256" key="14">
    <source>
        <dbReference type="ARBA" id="ARBA00023268"/>
    </source>
</evidence>
<dbReference type="SUPFAM" id="SSF53955">
    <property type="entry name" value="Lysozyme-like"/>
    <property type="match status" value="1"/>
</dbReference>
<keyword evidence="7" id="KW-0645">Protease</keyword>
<evidence type="ECO:0000256" key="11">
    <source>
        <dbReference type="ARBA" id="ARBA00022960"/>
    </source>
</evidence>
<feature type="transmembrane region" description="Helical" evidence="18">
    <location>
        <begin position="25"/>
        <end position="46"/>
    </location>
</feature>
<evidence type="ECO:0000313" key="20">
    <source>
        <dbReference type="EMBL" id="MBK1832714.1"/>
    </source>
</evidence>
<dbReference type="FunFam" id="1.10.3810.10:FF:000001">
    <property type="entry name" value="Penicillin-binding protein 1A"/>
    <property type="match status" value="1"/>
</dbReference>
<evidence type="ECO:0000259" key="19">
    <source>
        <dbReference type="Pfam" id="PF00912"/>
    </source>
</evidence>
<name>A0A934VJL0_9BACT</name>
<comment type="subcellular location">
    <subcellularLocation>
        <location evidence="1">Cell membrane</location>
    </subcellularLocation>
</comment>
<dbReference type="Proteomes" id="UP000604083">
    <property type="component" value="Unassembled WGS sequence"/>
</dbReference>
<comment type="similarity">
    <text evidence="4">In the N-terminal section; belongs to the glycosyltransferase 51 family.</text>
</comment>
<comment type="caution">
    <text evidence="20">The sequence shown here is derived from an EMBL/GenBank/DDBJ whole genome shotgun (WGS) entry which is preliminary data.</text>
</comment>
<evidence type="ECO:0000256" key="16">
    <source>
        <dbReference type="ARBA" id="ARBA00034000"/>
    </source>
</evidence>
<comment type="catalytic activity">
    <reaction evidence="17">
        <text>[GlcNAc-(1-&gt;4)-Mur2Ac(oyl-L-Ala-gamma-D-Glu-L-Lys-D-Ala-D-Ala)](n)-di-trans,octa-cis-undecaprenyl diphosphate + beta-D-GlcNAc-(1-&gt;4)-Mur2Ac(oyl-L-Ala-gamma-D-Glu-L-Lys-D-Ala-D-Ala)-di-trans,octa-cis-undecaprenyl diphosphate = [GlcNAc-(1-&gt;4)-Mur2Ac(oyl-L-Ala-gamma-D-Glu-L-Lys-D-Ala-D-Ala)](n+1)-di-trans,octa-cis-undecaprenyl diphosphate + di-trans,octa-cis-undecaprenyl diphosphate + H(+)</text>
        <dbReference type="Rhea" id="RHEA:23708"/>
        <dbReference type="Rhea" id="RHEA-COMP:9602"/>
        <dbReference type="Rhea" id="RHEA-COMP:9603"/>
        <dbReference type="ChEBI" id="CHEBI:15378"/>
        <dbReference type="ChEBI" id="CHEBI:58405"/>
        <dbReference type="ChEBI" id="CHEBI:60033"/>
        <dbReference type="ChEBI" id="CHEBI:78435"/>
        <dbReference type="EC" id="2.4.99.28"/>
    </reaction>
</comment>
<keyword evidence="12" id="KW-0573">Peptidoglycan synthesis</keyword>
<evidence type="ECO:0000256" key="8">
    <source>
        <dbReference type="ARBA" id="ARBA00022676"/>
    </source>
</evidence>
<evidence type="ECO:0000256" key="10">
    <source>
        <dbReference type="ARBA" id="ARBA00022801"/>
    </source>
</evidence>
<evidence type="ECO:0000256" key="17">
    <source>
        <dbReference type="ARBA" id="ARBA00049902"/>
    </source>
</evidence>
<sequence length="566" mass="63239">MTWLENDEPGLWEQLPSWVFAMGRIFLRVVGIGCLLAVVVALLYWLQAAQFDLTKVEKMPERTLLLDREGQELAAIHGSRRRLITYEDLPSHLINALTTREDKDFFEHGGVHFRGVARATLRNLRDRSMTQGASTLTMQLARNTFEMREMSFHRKLLEMALAYRLEANFDKKEILTAYLNRIYFGAGAFGIEQAAQSYFGRPTADLSVPEAALLVGIIRAPHAFSPRNDEEAALRERNDVLRNMAIDGHLTPEQRDEFLQAPLHLLPAREEQVDAIRCVRRHLNELLDQNDFASGGLTATSSIDREMQRLARQGIDEILAPFAQLEAALVALDPATGAMRAVITARDAERSQFNRAFDTRRQLGPAFQPFIYAFSAERGHLPIPNQPIQTARQLAPGDLERLARRIGFGGPFTTGDELARGNLQTTTLEVATALATLANEGREPRTYLVESLTDSEGELLFQQQPQGKPALDSFAAQSPFEILGKPTWSALNHPGNDLWALHSSPDLAVALWLGYDEPADVPEAAKLAENATALLTTLARVARIQREERAAEEAAEEAAREFERSR</sequence>
<dbReference type="AlphaFoldDB" id="A0A934VJL0"/>
<dbReference type="Pfam" id="PF00912">
    <property type="entry name" value="Transgly"/>
    <property type="match status" value="1"/>
</dbReference>
<dbReference type="PANTHER" id="PTHR32282">
    <property type="entry name" value="BINDING PROTEIN TRANSPEPTIDASE, PUTATIVE-RELATED"/>
    <property type="match status" value="1"/>
</dbReference>
<evidence type="ECO:0000256" key="3">
    <source>
        <dbReference type="ARBA" id="ARBA00007090"/>
    </source>
</evidence>
<dbReference type="GO" id="GO:0009252">
    <property type="term" value="P:peptidoglycan biosynthetic process"/>
    <property type="evidence" value="ECO:0007669"/>
    <property type="project" value="UniProtKB-KW"/>
</dbReference>
<dbReference type="Gene3D" id="3.40.710.10">
    <property type="entry name" value="DD-peptidase/beta-lactamase superfamily"/>
    <property type="match status" value="2"/>
</dbReference>
<gene>
    <name evidence="20" type="ORF">JIN78_01460</name>
</gene>
<evidence type="ECO:0000256" key="6">
    <source>
        <dbReference type="ARBA" id="ARBA00022645"/>
    </source>
</evidence>
<dbReference type="GO" id="GO:0016020">
    <property type="term" value="C:membrane"/>
    <property type="evidence" value="ECO:0007669"/>
    <property type="project" value="UniProtKB-SubCell"/>
</dbReference>
<keyword evidence="8" id="KW-0328">Glycosyltransferase</keyword>
<keyword evidence="14" id="KW-0511">Multifunctional enzyme</keyword>
<comment type="catalytic activity">
    <reaction evidence="16">
        <text>Preferential cleavage: (Ac)2-L-Lys-D-Ala-|-D-Ala. Also transpeptidation of peptidyl-alanyl moieties that are N-acyl substituents of D-alanine.</text>
        <dbReference type="EC" id="3.4.16.4"/>
    </reaction>
</comment>
<dbReference type="InterPro" id="IPR036950">
    <property type="entry name" value="PBP_transglycosylase"/>
</dbReference>
<dbReference type="GO" id="GO:0071555">
    <property type="term" value="P:cell wall organization"/>
    <property type="evidence" value="ECO:0007669"/>
    <property type="project" value="UniProtKB-KW"/>
</dbReference>
<proteinExistence type="inferred from homology"/>
<keyword evidence="15" id="KW-0961">Cell wall biogenesis/degradation</keyword>
<evidence type="ECO:0000256" key="15">
    <source>
        <dbReference type="ARBA" id="ARBA00023316"/>
    </source>
</evidence>
<dbReference type="PANTHER" id="PTHR32282:SF11">
    <property type="entry name" value="PENICILLIN-BINDING PROTEIN 1B"/>
    <property type="match status" value="1"/>
</dbReference>
<dbReference type="GO" id="GO:0009002">
    <property type="term" value="F:serine-type D-Ala-D-Ala carboxypeptidase activity"/>
    <property type="evidence" value="ECO:0007669"/>
    <property type="project" value="UniProtKB-EC"/>
</dbReference>
<dbReference type="InterPro" id="IPR023346">
    <property type="entry name" value="Lysozyme-like_dom_sf"/>
</dbReference>
<keyword evidence="10" id="KW-0378">Hydrolase</keyword>
<dbReference type="Gene3D" id="1.10.3810.10">
    <property type="entry name" value="Biosynthetic peptidoglycan transglycosylase-like"/>
    <property type="match status" value="1"/>
</dbReference>
<keyword evidence="13 18" id="KW-0472">Membrane</keyword>
<keyword evidence="9" id="KW-0808">Transferase</keyword>